<dbReference type="Proteomes" id="UP000468581">
    <property type="component" value="Unassembled WGS sequence"/>
</dbReference>
<keyword evidence="1" id="KW-0732">Signal</keyword>
<dbReference type="AlphaFoldDB" id="A0A6P0UPY4"/>
<keyword evidence="3" id="KW-1185">Reference proteome</keyword>
<feature type="signal peptide" evidence="1">
    <location>
        <begin position="1"/>
        <end position="22"/>
    </location>
</feature>
<dbReference type="EMBL" id="JAABOO010000001">
    <property type="protein sequence ID" value="NER12953.1"/>
    <property type="molecule type" value="Genomic_DNA"/>
</dbReference>
<accession>A0A6P0UPY4</accession>
<evidence type="ECO:0000313" key="3">
    <source>
        <dbReference type="Proteomes" id="UP000468581"/>
    </source>
</evidence>
<feature type="chain" id="PRO_5027029170" description="DUF3568 family protein" evidence="1">
    <location>
        <begin position="23"/>
        <end position="108"/>
    </location>
</feature>
<name>A0A6P0UPY4_9FLAO</name>
<evidence type="ECO:0000256" key="1">
    <source>
        <dbReference type="SAM" id="SignalP"/>
    </source>
</evidence>
<evidence type="ECO:0000313" key="2">
    <source>
        <dbReference type="EMBL" id="NER12953.1"/>
    </source>
</evidence>
<reference evidence="2 3" key="1">
    <citation type="submission" date="2020-01" db="EMBL/GenBank/DDBJ databases">
        <title>Leptobacterium flavescens.</title>
        <authorList>
            <person name="Wang G."/>
        </authorList>
    </citation>
    <scope>NUCLEOTIDE SEQUENCE [LARGE SCALE GENOMIC DNA]</scope>
    <source>
        <strain evidence="2 3">KCTC 22160</strain>
    </source>
</reference>
<organism evidence="2 3">
    <name type="scientific">Leptobacterium flavescens</name>
    <dbReference type="NCBI Taxonomy" id="472055"/>
    <lineage>
        <taxon>Bacteria</taxon>
        <taxon>Pseudomonadati</taxon>
        <taxon>Bacteroidota</taxon>
        <taxon>Flavobacteriia</taxon>
        <taxon>Flavobacteriales</taxon>
        <taxon>Flavobacteriaceae</taxon>
        <taxon>Leptobacterium</taxon>
    </lineage>
</organism>
<gene>
    <name evidence="2" type="ORF">GWK08_05850</name>
</gene>
<dbReference type="RefSeq" id="WP_163605958.1">
    <property type="nucleotide sequence ID" value="NZ_JAABOO010000001.1"/>
</dbReference>
<sequence length="108" mass="11833">MKKIIFVLAISFSFLTQSYANSSEIKENDYQTIKKTEIAQQGSIDAASVIIKSLELKKINEYECTLSVELSYNGVKTTLSITEDTCEKAGAGVAQAVKGFLEEINGEN</sequence>
<comment type="caution">
    <text evidence="2">The sequence shown here is derived from an EMBL/GenBank/DDBJ whole genome shotgun (WGS) entry which is preliminary data.</text>
</comment>
<protein>
    <recommendedName>
        <fullName evidence="4">DUF3568 family protein</fullName>
    </recommendedName>
</protein>
<proteinExistence type="predicted"/>
<evidence type="ECO:0008006" key="4">
    <source>
        <dbReference type="Google" id="ProtNLM"/>
    </source>
</evidence>